<keyword evidence="6 9" id="KW-1133">Transmembrane helix</keyword>
<protein>
    <recommendedName>
        <fullName evidence="3 9">Flagellar biosynthetic protein FliQ</fullName>
    </recommendedName>
</protein>
<keyword evidence="5 9" id="KW-0812">Transmembrane</keyword>
<evidence type="ECO:0000313" key="11">
    <source>
        <dbReference type="Proteomes" id="UP000310506"/>
    </source>
</evidence>
<dbReference type="Pfam" id="PF01313">
    <property type="entry name" value="Bac_export_3"/>
    <property type="match status" value="1"/>
</dbReference>
<evidence type="ECO:0000256" key="6">
    <source>
        <dbReference type="ARBA" id="ARBA00022989"/>
    </source>
</evidence>
<keyword evidence="8 9" id="KW-0975">Bacterial flagellum</keyword>
<dbReference type="AlphaFoldDB" id="A0A4S3B3C9"/>
<dbReference type="GO" id="GO:0005886">
    <property type="term" value="C:plasma membrane"/>
    <property type="evidence" value="ECO:0007669"/>
    <property type="project" value="UniProtKB-SubCell"/>
</dbReference>
<dbReference type="Proteomes" id="UP000310506">
    <property type="component" value="Unassembled WGS sequence"/>
</dbReference>
<dbReference type="PANTHER" id="PTHR34040">
    <property type="entry name" value="FLAGELLAR BIOSYNTHETIC PROTEIN FLIQ"/>
    <property type="match status" value="1"/>
</dbReference>
<keyword evidence="10" id="KW-0969">Cilium</keyword>
<comment type="caution">
    <text evidence="10">The sequence shown here is derived from an EMBL/GenBank/DDBJ whole genome shotgun (WGS) entry which is preliminary data.</text>
</comment>
<keyword evidence="10" id="KW-0282">Flagellum</keyword>
<evidence type="ECO:0000256" key="1">
    <source>
        <dbReference type="ARBA" id="ARBA00004651"/>
    </source>
</evidence>
<evidence type="ECO:0000256" key="9">
    <source>
        <dbReference type="RuleBase" id="RU364090"/>
    </source>
</evidence>
<keyword evidence="11" id="KW-1185">Reference proteome</keyword>
<evidence type="ECO:0000313" key="10">
    <source>
        <dbReference type="EMBL" id="THB61332.1"/>
    </source>
</evidence>
<dbReference type="EMBL" id="SDGV01000014">
    <property type="protein sequence ID" value="THB61332.1"/>
    <property type="molecule type" value="Genomic_DNA"/>
</dbReference>
<accession>A0A4S3B3C9</accession>
<dbReference type="RefSeq" id="WP_136136795.1">
    <property type="nucleotide sequence ID" value="NZ_SDGV01000014.1"/>
</dbReference>
<keyword evidence="10" id="KW-0966">Cell projection</keyword>
<dbReference type="PIRSF" id="PIRSF004669">
    <property type="entry name" value="FliQ"/>
    <property type="match status" value="1"/>
</dbReference>
<comment type="function">
    <text evidence="9">Role in flagellar biosynthesis.</text>
</comment>
<evidence type="ECO:0000256" key="8">
    <source>
        <dbReference type="ARBA" id="ARBA00023143"/>
    </source>
</evidence>
<dbReference type="NCBIfam" id="TIGR01402">
    <property type="entry name" value="fliQ"/>
    <property type="match status" value="1"/>
</dbReference>
<dbReference type="GO" id="GO:0009425">
    <property type="term" value="C:bacterial-type flagellum basal body"/>
    <property type="evidence" value="ECO:0007669"/>
    <property type="project" value="UniProtKB-SubCell"/>
</dbReference>
<proteinExistence type="inferred from homology"/>
<evidence type="ECO:0000256" key="3">
    <source>
        <dbReference type="ARBA" id="ARBA00021718"/>
    </source>
</evidence>
<keyword evidence="7 9" id="KW-0472">Membrane</keyword>
<dbReference type="PRINTS" id="PR00952">
    <property type="entry name" value="TYPE3IMQPROT"/>
</dbReference>
<comment type="subcellular location">
    <subcellularLocation>
        <location evidence="1 9">Cell membrane</location>
        <topology evidence="1">Multi-pass membrane protein</topology>
    </subcellularLocation>
    <subcellularLocation>
        <location evidence="9">Bacterial flagellum basal body</location>
    </subcellularLocation>
</comment>
<evidence type="ECO:0000256" key="5">
    <source>
        <dbReference type="ARBA" id="ARBA00022692"/>
    </source>
</evidence>
<gene>
    <name evidence="9 10" type="primary">fliQ</name>
    <name evidence="10" type="ORF">ESZ54_06170</name>
</gene>
<reference evidence="10 11" key="1">
    <citation type="submission" date="2019-01" db="EMBL/GenBank/DDBJ databases">
        <title>Vagococcus silagei sp. nov. isolated from brewer's grain.</title>
        <authorList>
            <person name="Guu J.-R."/>
        </authorList>
    </citation>
    <scope>NUCLEOTIDE SEQUENCE [LARGE SCALE GENOMIC DNA]</scope>
    <source>
        <strain evidence="10 11">2B-2</strain>
    </source>
</reference>
<dbReference type="GO" id="GO:0009306">
    <property type="term" value="P:protein secretion"/>
    <property type="evidence" value="ECO:0007669"/>
    <property type="project" value="InterPro"/>
</dbReference>
<evidence type="ECO:0000256" key="2">
    <source>
        <dbReference type="ARBA" id="ARBA00006156"/>
    </source>
</evidence>
<evidence type="ECO:0000256" key="4">
    <source>
        <dbReference type="ARBA" id="ARBA00022475"/>
    </source>
</evidence>
<dbReference type="GO" id="GO:0044780">
    <property type="term" value="P:bacterial-type flagellum assembly"/>
    <property type="evidence" value="ECO:0007669"/>
    <property type="project" value="InterPro"/>
</dbReference>
<feature type="transmembrane region" description="Helical" evidence="9">
    <location>
        <begin position="13"/>
        <end position="35"/>
    </location>
</feature>
<name>A0A4S3B3C9_9ENTE</name>
<dbReference type="InterPro" id="IPR002191">
    <property type="entry name" value="Bac_export_3"/>
</dbReference>
<comment type="similarity">
    <text evidence="2 9">Belongs to the FliQ/MopD/SpaQ family.</text>
</comment>
<dbReference type="InterPro" id="IPR006305">
    <property type="entry name" value="FliQ"/>
</dbReference>
<dbReference type="PANTHER" id="PTHR34040:SF2">
    <property type="entry name" value="FLAGELLAR BIOSYNTHETIC PROTEIN FLIQ"/>
    <property type="match status" value="1"/>
</dbReference>
<organism evidence="10 11">
    <name type="scientific">Vagococcus silagei</name>
    <dbReference type="NCBI Taxonomy" id="2508885"/>
    <lineage>
        <taxon>Bacteria</taxon>
        <taxon>Bacillati</taxon>
        <taxon>Bacillota</taxon>
        <taxon>Bacilli</taxon>
        <taxon>Lactobacillales</taxon>
        <taxon>Enterococcaceae</taxon>
        <taxon>Vagococcus</taxon>
    </lineage>
</organism>
<feature type="transmembrane region" description="Helical" evidence="9">
    <location>
        <begin position="55"/>
        <end position="74"/>
    </location>
</feature>
<keyword evidence="4 9" id="KW-1003">Cell membrane</keyword>
<sequence length="87" mass="9703">MTVQMVLDVMRDAYIKIMLVSGPILIIAMVVGLLISIIQATTQLQEQTLSFVPKLLAVFLSLMILGNFMLNTLLEFTKSLFKIISTL</sequence>
<evidence type="ECO:0000256" key="7">
    <source>
        <dbReference type="ARBA" id="ARBA00023136"/>
    </source>
</evidence>
<dbReference type="OrthoDB" id="9806440at2"/>